<accession>A0A0M3IV44</accession>
<dbReference type="Proteomes" id="UP000036681">
    <property type="component" value="Unplaced"/>
</dbReference>
<name>A0A0M3IV44_ASCLU</name>
<proteinExistence type="predicted"/>
<protein>
    <submittedName>
        <fullName evidence="2">KilA-N domain-containing protein</fullName>
    </submittedName>
</protein>
<keyword evidence="1" id="KW-1185">Reference proteome</keyword>
<evidence type="ECO:0000313" key="2">
    <source>
        <dbReference type="WBParaSite" id="ALUE_0002262201-mRNA-1"/>
    </source>
</evidence>
<dbReference type="WBParaSite" id="ALUE_0002262201-mRNA-1">
    <property type="protein sequence ID" value="ALUE_0002262201-mRNA-1"/>
    <property type="gene ID" value="ALUE_0002262201"/>
</dbReference>
<dbReference type="AlphaFoldDB" id="A0A0M3IV44"/>
<organism evidence="1 2">
    <name type="scientific">Ascaris lumbricoides</name>
    <name type="common">Giant roundworm</name>
    <dbReference type="NCBI Taxonomy" id="6252"/>
    <lineage>
        <taxon>Eukaryota</taxon>
        <taxon>Metazoa</taxon>
        <taxon>Ecdysozoa</taxon>
        <taxon>Nematoda</taxon>
        <taxon>Chromadorea</taxon>
        <taxon>Rhabditida</taxon>
        <taxon>Spirurina</taxon>
        <taxon>Ascaridomorpha</taxon>
        <taxon>Ascaridoidea</taxon>
        <taxon>Ascarididae</taxon>
        <taxon>Ascaris</taxon>
    </lineage>
</organism>
<sequence>MSSSKISQNPGILSLEIELGTSIPSIAGNRTGHLRRFVVADLIIKNNISFIAIFYQWSIPRTIYSTKHSLPFKGFYKRNFAINL</sequence>
<reference evidence="2" key="1">
    <citation type="submission" date="2017-02" db="UniProtKB">
        <authorList>
            <consortium name="WormBaseParasite"/>
        </authorList>
    </citation>
    <scope>IDENTIFICATION</scope>
</reference>
<evidence type="ECO:0000313" key="1">
    <source>
        <dbReference type="Proteomes" id="UP000036681"/>
    </source>
</evidence>